<keyword evidence="5" id="KW-0547">Nucleotide-binding</keyword>
<dbReference type="GO" id="GO:0005525">
    <property type="term" value="F:GTP binding"/>
    <property type="evidence" value="ECO:0007669"/>
    <property type="project" value="UniProtKB-KW"/>
</dbReference>
<dbReference type="InterPro" id="IPR019009">
    <property type="entry name" value="SRP_receptor_beta_su"/>
</dbReference>
<reference evidence="12 13" key="1">
    <citation type="submission" date="2019-09" db="EMBL/GenBank/DDBJ databases">
        <authorList>
            <person name="Ou C."/>
        </authorList>
    </citation>
    <scope>NUCLEOTIDE SEQUENCE [LARGE SCALE GENOMIC DNA]</scope>
    <source>
        <strain evidence="12">S2</strain>
        <tissue evidence="12">Leaf</tissue>
    </source>
</reference>
<dbReference type="AlphaFoldDB" id="A0A5N5HZI3"/>
<feature type="signal peptide" evidence="11">
    <location>
        <begin position="1"/>
        <end position="22"/>
    </location>
</feature>
<reference evidence="13" key="2">
    <citation type="submission" date="2019-10" db="EMBL/GenBank/DDBJ databases">
        <title>A de novo genome assembly of a pear dwarfing rootstock.</title>
        <authorList>
            <person name="Wang F."/>
            <person name="Wang J."/>
            <person name="Li S."/>
            <person name="Zhang Y."/>
            <person name="Fang M."/>
            <person name="Ma L."/>
            <person name="Zhao Y."/>
            <person name="Jiang S."/>
        </authorList>
    </citation>
    <scope>NUCLEOTIDE SEQUENCE [LARGE SCALE GENOMIC DNA]</scope>
</reference>
<dbReference type="Pfam" id="PF09439">
    <property type="entry name" value="SRPRB"/>
    <property type="match status" value="1"/>
</dbReference>
<evidence type="ECO:0000256" key="2">
    <source>
        <dbReference type="ARBA" id="ARBA00005619"/>
    </source>
</evidence>
<dbReference type="EMBL" id="SMOL01000120">
    <property type="protein sequence ID" value="KAB2632273.1"/>
    <property type="molecule type" value="Genomic_DNA"/>
</dbReference>
<organism evidence="12 13">
    <name type="scientific">Pyrus ussuriensis x Pyrus communis</name>
    <dbReference type="NCBI Taxonomy" id="2448454"/>
    <lineage>
        <taxon>Eukaryota</taxon>
        <taxon>Viridiplantae</taxon>
        <taxon>Streptophyta</taxon>
        <taxon>Embryophyta</taxon>
        <taxon>Tracheophyta</taxon>
        <taxon>Spermatophyta</taxon>
        <taxon>Magnoliopsida</taxon>
        <taxon>eudicotyledons</taxon>
        <taxon>Gunneridae</taxon>
        <taxon>Pentapetalae</taxon>
        <taxon>rosids</taxon>
        <taxon>fabids</taxon>
        <taxon>Rosales</taxon>
        <taxon>Rosaceae</taxon>
        <taxon>Amygdaloideae</taxon>
        <taxon>Maleae</taxon>
        <taxon>Pyrus</taxon>
    </lineage>
</organism>
<reference evidence="12 13" key="3">
    <citation type="submission" date="2019-11" db="EMBL/GenBank/DDBJ databases">
        <title>A de novo genome assembly of a pear dwarfing rootstock.</title>
        <authorList>
            <person name="Wang F."/>
            <person name="Wang J."/>
            <person name="Li S."/>
            <person name="Zhang Y."/>
            <person name="Fang M."/>
            <person name="Ma L."/>
            <person name="Zhao Y."/>
            <person name="Jiang S."/>
        </authorList>
    </citation>
    <scope>NUCLEOTIDE SEQUENCE [LARGE SCALE GENOMIC DNA]</scope>
    <source>
        <strain evidence="12">S2</strain>
        <tissue evidence="12">Leaf</tissue>
    </source>
</reference>
<gene>
    <name evidence="12" type="ORF">D8674_028520</name>
</gene>
<feature type="chain" id="PRO_5024364328" description="Signal recognition particle receptor subunit beta" evidence="11">
    <location>
        <begin position="23"/>
        <end position="197"/>
    </location>
</feature>
<comment type="similarity">
    <text evidence="2">Belongs to the SRP receptor beta subunit family.</text>
</comment>
<dbReference type="OrthoDB" id="41266at2759"/>
<evidence type="ECO:0000313" key="13">
    <source>
        <dbReference type="Proteomes" id="UP000327157"/>
    </source>
</evidence>
<name>A0A5N5HZI3_9ROSA</name>
<evidence type="ECO:0000256" key="3">
    <source>
        <dbReference type="ARBA" id="ARBA00020256"/>
    </source>
</evidence>
<keyword evidence="6" id="KW-0256">Endoplasmic reticulum</keyword>
<evidence type="ECO:0000256" key="9">
    <source>
        <dbReference type="ARBA" id="ARBA00023136"/>
    </source>
</evidence>
<keyword evidence="10 12" id="KW-0675">Receptor</keyword>
<evidence type="ECO:0000256" key="8">
    <source>
        <dbReference type="ARBA" id="ARBA00023134"/>
    </source>
</evidence>
<keyword evidence="11" id="KW-0732">Signal</keyword>
<keyword evidence="4" id="KW-0812">Transmembrane</keyword>
<evidence type="ECO:0000313" key="12">
    <source>
        <dbReference type="EMBL" id="KAB2632273.1"/>
    </source>
</evidence>
<dbReference type="SUPFAM" id="SSF52540">
    <property type="entry name" value="P-loop containing nucleoside triphosphate hydrolases"/>
    <property type="match status" value="1"/>
</dbReference>
<evidence type="ECO:0000256" key="5">
    <source>
        <dbReference type="ARBA" id="ARBA00022741"/>
    </source>
</evidence>
<proteinExistence type="inferred from homology"/>
<dbReference type="Proteomes" id="UP000327157">
    <property type="component" value="Chromosome 6"/>
</dbReference>
<evidence type="ECO:0000256" key="7">
    <source>
        <dbReference type="ARBA" id="ARBA00022989"/>
    </source>
</evidence>
<keyword evidence="9" id="KW-0472">Membrane</keyword>
<evidence type="ECO:0000256" key="4">
    <source>
        <dbReference type="ARBA" id="ARBA00022692"/>
    </source>
</evidence>
<accession>A0A5N5HZI3</accession>
<keyword evidence="7" id="KW-1133">Transmembrane helix</keyword>
<protein>
    <recommendedName>
        <fullName evidence="3">Signal recognition particle receptor subunit beta</fullName>
    </recommendedName>
</protein>
<evidence type="ECO:0000256" key="1">
    <source>
        <dbReference type="ARBA" id="ARBA00004389"/>
    </source>
</evidence>
<dbReference type="Gene3D" id="3.40.50.300">
    <property type="entry name" value="P-loop containing nucleotide triphosphate hydrolases"/>
    <property type="match status" value="1"/>
</dbReference>
<keyword evidence="8" id="KW-0342">GTP-binding</keyword>
<comment type="caution">
    <text evidence="12">The sequence shown here is derived from an EMBL/GenBank/DDBJ whole genome shotgun (WGS) entry which is preliminary data.</text>
</comment>
<sequence length="197" mass="22232">MAVLLFTTFLLLLVRLLKRPKANTILVIGLSSSHKTVLFYQISTFTTYSIFFCRDDSFHQGIVTPMVNPIYVIDVSGHSRLDDFLPEVAGIVFVVDAVEFLPNCRAASDFICTMYLYNILTKASVVRKKIPVLILCNKTNKVTAHSKEFILKQWRRKSLGERFAFSQCQNKVTVGEASGLGGEISQVEQFIRDNIKS</sequence>
<keyword evidence="13" id="KW-1185">Reference proteome</keyword>
<evidence type="ECO:0000256" key="10">
    <source>
        <dbReference type="ARBA" id="ARBA00023170"/>
    </source>
</evidence>
<dbReference type="GO" id="GO:0005789">
    <property type="term" value="C:endoplasmic reticulum membrane"/>
    <property type="evidence" value="ECO:0007669"/>
    <property type="project" value="UniProtKB-SubCell"/>
</dbReference>
<comment type="subcellular location">
    <subcellularLocation>
        <location evidence="1">Endoplasmic reticulum membrane</location>
        <topology evidence="1">Single-pass membrane protein</topology>
    </subcellularLocation>
</comment>
<evidence type="ECO:0000256" key="11">
    <source>
        <dbReference type="SAM" id="SignalP"/>
    </source>
</evidence>
<evidence type="ECO:0000256" key="6">
    <source>
        <dbReference type="ARBA" id="ARBA00022824"/>
    </source>
</evidence>
<dbReference type="InterPro" id="IPR027417">
    <property type="entry name" value="P-loop_NTPase"/>
</dbReference>